<gene>
    <name evidence="1" type="ORF">FHOMOCKG_00086</name>
</gene>
<name>A0A9E8V8B8_9CAUD</name>
<reference evidence="1 2" key="1">
    <citation type="submission" date="2022-10" db="EMBL/GenBank/DDBJ databases">
        <title>Evolutionary Diversification of Methanotrophic Ca. Methanophagales (ANME-1) and Their Expansive Virome.</title>
        <authorList>
            <person name="Laso-Perez R."/>
            <person name="Wu F."/>
            <person name="Cremiere A."/>
            <person name="Speth D.R."/>
            <person name="Magyar J.S."/>
            <person name="Krupovic M."/>
            <person name="Orphan V.J."/>
        </authorList>
    </citation>
    <scope>NUCLEOTIDE SEQUENCE [LARGE SCALE GENOMIC DNA]</scope>
</reference>
<organism evidence="1 2">
    <name type="scientific">Methanophagales virus GBV302</name>
    <dbReference type="NCBI Taxonomy" id="2999281"/>
    <lineage>
        <taxon>Viruses</taxon>
        <taxon>Duplodnaviria</taxon>
        <taxon>Heunggongvirae</taxon>
        <taxon>Uroviricota</taxon>
        <taxon>Caudoviricetes</taxon>
        <taxon>Nakonvirales</taxon>
        <taxon>Ekchuahviridae</taxon>
        <taxon>Kukulkanvirus</taxon>
        <taxon>Kukulkanvirus mexicoense</taxon>
    </lineage>
</organism>
<proteinExistence type="predicted"/>
<dbReference type="Proteomes" id="UP001156237">
    <property type="component" value="Segment"/>
</dbReference>
<protein>
    <submittedName>
        <fullName evidence="1">Uncharacterized protein</fullName>
    </submittedName>
</protein>
<evidence type="ECO:0000313" key="2">
    <source>
        <dbReference type="Proteomes" id="UP001156237"/>
    </source>
</evidence>
<dbReference type="EMBL" id="OP880253">
    <property type="protein sequence ID" value="WAE39614.1"/>
    <property type="molecule type" value="Genomic_DNA"/>
</dbReference>
<accession>A0A9E8V8B8</accession>
<sequence length="116" mass="13478">MSWKVKFGDLELEYVESWSPGIDPMKKIYTMYDGSTDVASFNKVRWRPKIVGICDETKITQIAEAAKKTQDTLQINTEEGIFEFEKASIVNVNLDYWRHAEGKNYYRVTIEFIVLG</sequence>
<evidence type="ECO:0000313" key="1">
    <source>
        <dbReference type="EMBL" id="WAE39614.1"/>
    </source>
</evidence>
<keyword evidence="2" id="KW-1185">Reference proteome</keyword>